<dbReference type="SMART" id="SM00028">
    <property type="entry name" value="TPR"/>
    <property type="match status" value="2"/>
</dbReference>
<dbReference type="AlphaFoldDB" id="A0A382KHE8"/>
<sequence length="261" mass="29755">EAFQAALAIDSNWKPALEGLTSSILSNDEEQFQMSLSEGYTLMKEQKFEEAEVSFRKSLSIAPDSKEGQQAIEELEIQRRIVLTKSLKYKALIAEVNEEWDNAESYYETILSLDPNIQEVKDSLLRVRQRIKLINQMISFVAKAELLNDDKLFSQAQETLNQAEAILNKGPELIEQVSEMQQVLKIASIPLKVILMSDQKTNVVIYKKGDLGLFERQSVLLKPGVYTAKGTRIGYRDTTLRFKVDPNQSEQSFTVICRERI</sequence>
<protein>
    <recommendedName>
        <fullName evidence="2">Tetratricopeptide repeat protein</fullName>
    </recommendedName>
</protein>
<dbReference type="InterPro" id="IPR011990">
    <property type="entry name" value="TPR-like_helical_dom_sf"/>
</dbReference>
<evidence type="ECO:0008006" key="2">
    <source>
        <dbReference type="Google" id="ProtNLM"/>
    </source>
</evidence>
<dbReference type="Pfam" id="PF13181">
    <property type="entry name" value="TPR_8"/>
    <property type="match status" value="1"/>
</dbReference>
<accession>A0A382KHE8</accession>
<gene>
    <name evidence="1" type="ORF">METZ01_LOCUS275879</name>
</gene>
<dbReference type="PROSITE" id="PS50005">
    <property type="entry name" value="TPR"/>
    <property type="match status" value="1"/>
</dbReference>
<dbReference type="Gene3D" id="1.25.40.10">
    <property type="entry name" value="Tetratricopeptide repeat domain"/>
    <property type="match status" value="1"/>
</dbReference>
<name>A0A382KHE8_9ZZZZ</name>
<evidence type="ECO:0000313" key="1">
    <source>
        <dbReference type="EMBL" id="SVC23025.1"/>
    </source>
</evidence>
<proteinExistence type="predicted"/>
<dbReference type="InterPro" id="IPR019734">
    <property type="entry name" value="TPR_rpt"/>
</dbReference>
<dbReference type="SUPFAM" id="SSF48452">
    <property type="entry name" value="TPR-like"/>
    <property type="match status" value="1"/>
</dbReference>
<organism evidence="1">
    <name type="scientific">marine metagenome</name>
    <dbReference type="NCBI Taxonomy" id="408172"/>
    <lineage>
        <taxon>unclassified sequences</taxon>
        <taxon>metagenomes</taxon>
        <taxon>ecological metagenomes</taxon>
    </lineage>
</organism>
<dbReference type="EMBL" id="UINC01080252">
    <property type="protein sequence ID" value="SVC23025.1"/>
    <property type="molecule type" value="Genomic_DNA"/>
</dbReference>
<feature type="non-terminal residue" evidence="1">
    <location>
        <position position="1"/>
    </location>
</feature>
<reference evidence="1" key="1">
    <citation type="submission" date="2018-05" db="EMBL/GenBank/DDBJ databases">
        <authorList>
            <person name="Lanie J.A."/>
            <person name="Ng W.-L."/>
            <person name="Kazmierczak K.M."/>
            <person name="Andrzejewski T.M."/>
            <person name="Davidsen T.M."/>
            <person name="Wayne K.J."/>
            <person name="Tettelin H."/>
            <person name="Glass J.I."/>
            <person name="Rusch D."/>
            <person name="Podicherti R."/>
            <person name="Tsui H.-C.T."/>
            <person name="Winkler M.E."/>
        </authorList>
    </citation>
    <scope>NUCLEOTIDE SEQUENCE</scope>
</reference>